<dbReference type="RefSeq" id="WP_168719937.1">
    <property type="nucleotide sequence ID" value="NZ_CP042909.1"/>
</dbReference>
<evidence type="ECO:0000259" key="3">
    <source>
        <dbReference type="PROSITE" id="PS50903"/>
    </source>
</evidence>
<reference evidence="5 6" key="1">
    <citation type="submission" date="2019-08" db="EMBL/GenBank/DDBJ databases">
        <title>Complete genome sequence of Thermosulfurimonas marina SU872T, an anaerobic thermophilic chemolithoautotrophic bacterium isolated from a shallow marine hydrothermal vent.</title>
        <authorList>
            <person name="Allioux M."/>
            <person name="Jebbar M."/>
            <person name="Slobodkina G."/>
            <person name="Slobodkin A."/>
            <person name="Moalic Y."/>
            <person name="Frolova A."/>
            <person name="Shao Z."/>
            <person name="Alain K."/>
        </authorList>
    </citation>
    <scope>NUCLEOTIDE SEQUENCE [LARGE SCALE GENOMIC DNA]</scope>
    <source>
        <strain evidence="5 6">SU872</strain>
    </source>
</reference>
<sequence>MGQTKEKLQEAFAGESQANRRYLAFAKKAEEEGFPGVARLFRAAAEAETIHALNHLRAMGGIGSTVENVQAAIHGETYEFKTMYPEMIEIAEKEGETEAKQSFFFANEAEKMHAAIFERALMYVKEGKDVPVDRLYVCPVCGYTLEGERPDKCRVCGTEGSKFIEIT</sequence>
<dbReference type="SUPFAM" id="SSF57802">
    <property type="entry name" value="Rubredoxin-like"/>
    <property type="match status" value="1"/>
</dbReference>
<dbReference type="GO" id="GO:0005506">
    <property type="term" value="F:iron ion binding"/>
    <property type="evidence" value="ECO:0007669"/>
    <property type="project" value="InterPro"/>
</dbReference>
<evidence type="ECO:0000256" key="2">
    <source>
        <dbReference type="ARBA" id="ARBA00022982"/>
    </source>
</evidence>
<evidence type="ECO:0000313" key="6">
    <source>
        <dbReference type="Proteomes" id="UP000501253"/>
    </source>
</evidence>
<dbReference type="PANTHER" id="PTHR33746">
    <property type="entry name" value="RUBRERYTHRIN"/>
    <property type="match status" value="1"/>
</dbReference>
<name>A0A6H1WTV9_9BACT</name>
<dbReference type="InterPro" id="IPR024934">
    <property type="entry name" value="Rubredoxin-like_dom"/>
</dbReference>
<dbReference type="PROSITE" id="PS50905">
    <property type="entry name" value="FERRITIN_LIKE"/>
    <property type="match status" value="1"/>
</dbReference>
<dbReference type="InterPro" id="IPR009040">
    <property type="entry name" value="Ferritin-like_diiron"/>
</dbReference>
<dbReference type="Gene3D" id="2.20.28.10">
    <property type="match status" value="1"/>
</dbReference>
<dbReference type="InterPro" id="IPR012347">
    <property type="entry name" value="Ferritin-like"/>
</dbReference>
<evidence type="ECO:0000259" key="4">
    <source>
        <dbReference type="PROSITE" id="PS50905"/>
    </source>
</evidence>
<dbReference type="KEGG" id="tmai:FVE67_07150"/>
<dbReference type="CDD" id="cd01041">
    <property type="entry name" value="Rubrerythrin"/>
    <property type="match status" value="1"/>
</dbReference>
<evidence type="ECO:0000313" key="5">
    <source>
        <dbReference type="EMBL" id="QJA06584.1"/>
    </source>
</evidence>
<dbReference type="PANTHER" id="PTHR33746:SF4">
    <property type="entry name" value="RUBRERYTHRIN"/>
    <property type="match status" value="1"/>
</dbReference>
<organism evidence="5 6">
    <name type="scientific">Thermosulfurimonas marina</name>
    <dbReference type="NCBI Taxonomy" id="2047767"/>
    <lineage>
        <taxon>Bacteria</taxon>
        <taxon>Pseudomonadati</taxon>
        <taxon>Thermodesulfobacteriota</taxon>
        <taxon>Thermodesulfobacteria</taxon>
        <taxon>Thermodesulfobacteriales</taxon>
        <taxon>Thermodesulfobacteriaceae</taxon>
        <taxon>Thermosulfurimonas</taxon>
    </lineage>
</organism>
<dbReference type="Pfam" id="PF02915">
    <property type="entry name" value="Rubrerythrin"/>
    <property type="match status" value="1"/>
</dbReference>
<keyword evidence="6" id="KW-1185">Reference proteome</keyword>
<accession>A0A6H1WTV9</accession>
<dbReference type="InterPro" id="IPR003251">
    <property type="entry name" value="Rr_diiron-bd_dom"/>
</dbReference>
<keyword evidence="1" id="KW-0813">Transport</keyword>
<dbReference type="Proteomes" id="UP000501253">
    <property type="component" value="Chromosome"/>
</dbReference>
<feature type="domain" description="Ferritin-like diiron" evidence="4">
    <location>
        <begin position="1"/>
        <end position="128"/>
    </location>
</feature>
<dbReference type="GO" id="GO:0016491">
    <property type="term" value="F:oxidoreductase activity"/>
    <property type="evidence" value="ECO:0007669"/>
    <property type="project" value="InterPro"/>
</dbReference>
<dbReference type="SUPFAM" id="SSF47240">
    <property type="entry name" value="Ferritin-like"/>
    <property type="match status" value="1"/>
</dbReference>
<dbReference type="AlphaFoldDB" id="A0A6H1WTV9"/>
<dbReference type="EMBL" id="CP042909">
    <property type="protein sequence ID" value="QJA06584.1"/>
    <property type="molecule type" value="Genomic_DNA"/>
</dbReference>
<keyword evidence="2" id="KW-0249">Electron transport</keyword>
<dbReference type="InterPro" id="IPR052753">
    <property type="entry name" value="Rbr2/Nigerythrin"/>
</dbReference>
<proteinExistence type="predicted"/>
<dbReference type="InterPro" id="IPR048574">
    <property type="entry name" value="RUBY_RBDX"/>
</dbReference>
<dbReference type="PROSITE" id="PS50903">
    <property type="entry name" value="RUBREDOXIN_LIKE"/>
    <property type="match status" value="1"/>
</dbReference>
<dbReference type="Gene3D" id="1.20.1260.10">
    <property type="match status" value="1"/>
</dbReference>
<evidence type="ECO:0000256" key="1">
    <source>
        <dbReference type="ARBA" id="ARBA00022448"/>
    </source>
</evidence>
<dbReference type="InterPro" id="IPR009078">
    <property type="entry name" value="Ferritin-like_SF"/>
</dbReference>
<gene>
    <name evidence="5" type="ORF">FVE67_07150</name>
</gene>
<protein>
    <submittedName>
        <fullName evidence="5">Rubrerythrin family protein</fullName>
    </submittedName>
</protein>
<dbReference type="Pfam" id="PF21349">
    <property type="entry name" value="RUBY_RBDX"/>
    <property type="match status" value="1"/>
</dbReference>
<feature type="domain" description="Rubredoxin-like" evidence="3">
    <location>
        <begin position="133"/>
        <end position="166"/>
    </location>
</feature>